<dbReference type="GO" id="GO:0016787">
    <property type="term" value="F:hydrolase activity"/>
    <property type="evidence" value="ECO:0007669"/>
    <property type="project" value="UniProtKB-KW"/>
</dbReference>
<dbReference type="PANTHER" id="PTHR37017">
    <property type="entry name" value="AB HYDROLASE-1 DOMAIN-CONTAINING PROTEIN-RELATED"/>
    <property type="match status" value="1"/>
</dbReference>
<protein>
    <submittedName>
        <fullName evidence="2">Alpha/beta hydrolase</fullName>
    </submittedName>
</protein>
<comment type="caution">
    <text evidence="2">The sequence shown here is derived from an EMBL/GenBank/DDBJ whole genome shotgun (WGS) entry which is preliminary data.</text>
</comment>
<proteinExistence type="predicted"/>
<dbReference type="AlphaFoldDB" id="A0A941EJD5"/>
<dbReference type="EMBL" id="JAGSOG010000004">
    <property type="protein sequence ID" value="MBR7831908.1"/>
    <property type="molecule type" value="Genomic_DNA"/>
</dbReference>
<dbReference type="InterPro" id="IPR000073">
    <property type="entry name" value="AB_hydrolase_1"/>
</dbReference>
<evidence type="ECO:0000313" key="3">
    <source>
        <dbReference type="Proteomes" id="UP000675781"/>
    </source>
</evidence>
<reference evidence="2" key="1">
    <citation type="submission" date="2021-04" db="EMBL/GenBank/DDBJ databases">
        <title>Genome based classification of Actinospica acidithermotolerans sp. nov., an actinobacterium isolated from an Indonesian hot spring.</title>
        <authorList>
            <person name="Kusuma A.B."/>
            <person name="Putra K.E."/>
            <person name="Nafisah S."/>
            <person name="Loh J."/>
            <person name="Nouioui I."/>
            <person name="Goodfellow M."/>
        </authorList>
    </citation>
    <scope>NUCLEOTIDE SEQUENCE</scope>
    <source>
        <strain evidence="2">CSCA 57</strain>
    </source>
</reference>
<accession>A0A941EJD5</accession>
<gene>
    <name evidence="2" type="ORF">KDL01_01470</name>
</gene>
<dbReference type="InterPro" id="IPR029058">
    <property type="entry name" value="AB_hydrolase_fold"/>
</dbReference>
<dbReference type="InterPro" id="IPR052897">
    <property type="entry name" value="Sec-Metab_Biosynth_Hydrolase"/>
</dbReference>
<dbReference type="Proteomes" id="UP000675781">
    <property type="component" value="Unassembled WGS sequence"/>
</dbReference>
<feature type="domain" description="AB hydrolase-1" evidence="1">
    <location>
        <begin position="4"/>
        <end position="195"/>
    </location>
</feature>
<evidence type="ECO:0000313" key="2">
    <source>
        <dbReference type="EMBL" id="MBR7831908.1"/>
    </source>
</evidence>
<keyword evidence="3" id="KW-1185">Reference proteome</keyword>
<keyword evidence="2" id="KW-0378">Hydrolase</keyword>
<organism evidence="2 3">
    <name type="scientific">Actinospica durhamensis</name>
    <dbReference type="NCBI Taxonomy" id="1508375"/>
    <lineage>
        <taxon>Bacteria</taxon>
        <taxon>Bacillati</taxon>
        <taxon>Actinomycetota</taxon>
        <taxon>Actinomycetes</taxon>
        <taxon>Catenulisporales</taxon>
        <taxon>Actinospicaceae</taxon>
        <taxon>Actinospica</taxon>
    </lineage>
</organism>
<sequence>MTTFVLVPGAWHGGWYFEPIAETLRRQGHTVFPVTLTGLGDPARPRTAQTNLDTHIQDVLTLLETEDIHDAVLLGHSYSGMVITGAAARAGGRIRRLVYSDAYVPSDGDSCFNLTSPGYRKLFLEGAEADGLTVTPPPGLDPRTTAHPLAAFLQRIRLESEPKVQRRDYIYLSAWAETPFTGVYERLRDDPDWHVHTLPIGHAIAREAPDDLVRILTEE</sequence>
<dbReference type="Gene3D" id="3.40.50.1820">
    <property type="entry name" value="alpha/beta hydrolase"/>
    <property type="match status" value="1"/>
</dbReference>
<dbReference type="Pfam" id="PF12697">
    <property type="entry name" value="Abhydrolase_6"/>
    <property type="match status" value="1"/>
</dbReference>
<dbReference type="RefSeq" id="WP_212526446.1">
    <property type="nucleotide sequence ID" value="NZ_JAGSOG010000004.1"/>
</dbReference>
<dbReference type="PANTHER" id="PTHR37017:SF11">
    <property type="entry name" value="ESTERASE_LIPASE_THIOESTERASE DOMAIN-CONTAINING PROTEIN"/>
    <property type="match status" value="1"/>
</dbReference>
<dbReference type="SUPFAM" id="SSF53474">
    <property type="entry name" value="alpha/beta-Hydrolases"/>
    <property type="match status" value="1"/>
</dbReference>
<name>A0A941EJD5_9ACTN</name>
<evidence type="ECO:0000259" key="1">
    <source>
        <dbReference type="Pfam" id="PF12697"/>
    </source>
</evidence>